<dbReference type="EMBL" id="LSTR01000090">
    <property type="protein sequence ID" value="OAH37000.1"/>
    <property type="molecule type" value="Genomic_DNA"/>
</dbReference>
<protein>
    <submittedName>
        <fullName evidence="1">Uncharacterized protein</fullName>
    </submittedName>
</protein>
<sequence length="174" mass="19828">MPETVEEAKALRAWADAQDDRQAPATQGQLTKHLTFLAATLPSKSIDDDSGKMRFAVYASLLGEYGNDALAYMARRACAELDWFPTPRWGLETVQQYRAPASEKDQALALCHRFWQGRFEDFIALLKADTATQADVDAVPMQWRKIAMERGHLRWIEEEKRYVIRRPVIAEAAE</sequence>
<proteinExistence type="predicted"/>
<dbReference type="Proteomes" id="UP000077262">
    <property type="component" value="Unassembled WGS sequence"/>
</dbReference>
<reference evidence="1 2" key="1">
    <citation type="submission" date="2016-02" db="EMBL/GenBank/DDBJ databases">
        <authorList>
            <person name="Wen L."/>
            <person name="He K."/>
            <person name="Yang H."/>
        </authorList>
    </citation>
    <scope>NUCLEOTIDE SEQUENCE [LARGE SCALE GENOMIC DNA]</scope>
    <source>
        <strain evidence="1 2">CD09_2</strain>
    </source>
</reference>
<accession>A0A177J7E6</accession>
<organism evidence="1 2">
    <name type="scientific">Sphingobium yanoikuyae</name>
    <name type="common">Sphingomonas yanoikuyae</name>
    <dbReference type="NCBI Taxonomy" id="13690"/>
    <lineage>
        <taxon>Bacteria</taxon>
        <taxon>Pseudomonadati</taxon>
        <taxon>Pseudomonadota</taxon>
        <taxon>Alphaproteobacteria</taxon>
        <taxon>Sphingomonadales</taxon>
        <taxon>Sphingomonadaceae</taxon>
        <taxon>Sphingobium</taxon>
    </lineage>
</organism>
<dbReference type="AlphaFoldDB" id="A0A177J7E6"/>
<comment type="caution">
    <text evidence="1">The sequence shown here is derived from an EMBL/GenBank/DDBJ whole genome shotgun (WGS) entry which is preliminary data.</text>
</comment>
<evidence type="ECO:0000313" key="1">
    <source>
        <dbReference type="EMBL" id="OAH37000.1"/>
    </source>
</evidence>
<name>A0A177J7E6_SPHYA</name>
<gene>
    <name evidence="1" type="ORF">AX777_18355</name>
</gene>
<evidence type="ECO:0000313" key="2">
    <source>
        <dbReference type="Proteomes" id="UP000077262"/>
    </source>
</evidence>
<dbReference type="RefSeq" id="WP_017499696.1">
    <property type="nucleotide sequence ID" value="NZ_LSTR01000090.1"/>
</dbReference>